<accession>A0A232EYS1</accession>
<proteinExistence type="predicted"/>
<feature type="compositionally biased region" description="Low complexity" evidence="1">
    <location>
        <begin position="48"/>
        <end position="59"/>
    </location>
</feature>
<dbReference type="Proteomes" id="UP000215335">
    <property type="component" value="Unassembled WGS sequence"/>
</dbReference>
<dbReference type="OrthoDB" id="10624834at2759"/>
<name>A0A232EYS1_9HYME</name>
<reference evidence="2 3" key="1">
    <citation type="journal article" date="2017" name="Curr. Biol.">
        <title>The Evolution of Venom by Co-option of Single-Copy Genes.</title>
        <authorList>
            <person name="Martinson E.O."/>
            <person name="Mrinalini"/>
            <person name="Kelkar Y.D."/>
            <person name="Chang C.H."/>
            <person name="Werren J.H."/>
        </authorList>
    </citation>
    <scope>NUCLEOTIDE SEQUENCE [LARGE SCALE GENOMIC DNA]</scope>
    <source>
        <strain evidence="2 3">Alberta</strain>
        <tissue evidence="2">Whole body</tissue>
    </source>
</reference>
<feature type="region of interest" description="Disordered" evidence="1">
    <location>
        <begin position="45"/>
        <end position="64"/>
    </location>
</feature>
<evidence type="ECO:0000313" key="2">
    <source>
        <dbReference type="EMBL" id="OXU23437.1"/>
    </source>
</evidence>
<gene>
    <name evidence="2" type="ORF">TSAR_008582</name>
</gene>
<comment type="caution">
    <text evidence="2">The sequence shown here is derived from an EMBL/GenBank/DDBJ whole genome shotgun (WGS) entry which is preliminary data.</text>
</comment>
<evidence type="ECO:0000256" key="1">
    <source>
        <dbReference type="SAM" id="MobiDB-lite"/>
    </source>
</evidence>
<organism evidence="2 3">
    <name type="scientific">Trichomalopsis sarcophagae</name>
    <dbReference type="NCBI Taxonomy" id="543379"/>
    <lineage>
        <taxon>Eukaryota</taxon>
        <taxon>Metazoa</taxon>
        <taxon>Ecdysozoa</taxon>
        <taxon>Arthropoda</taxon>
        <taxon>Hexapoda</taxon>
        <taxon>Insecta</taxon>
        <taxon>Pterygota</taxon>
        <taxon>Neoptera</taxon>
        <taxon>Endopterygota</taxon>
        <taxon>Hymenoptera</taxon>
        <taxon>Apocrita</taxon>
        <taxon>Proctotrupomorpha</taxon>
        <taxon>Chalcidoidea</taxon>
        <taxon>Pteromalidae</taxon>
        <taxon>Pteromalinae</taxon>
        <taxon>Trichomalopsis</taxon>
    </lineage>
</organism>
<feature type="non-terminal residue" evidence="2">
    <location>
        <position position="1"/>
    </location>
</feature>
<keyword evidence="3" id="KW-1185">Reference proteome</keyword>
<protein>
    <submittedName>
        <fullName evidence="2">Uncharacterized protein</fullName>
    </submittedName>
</protein>
<dbReference type="AlphaFoldDB" id="A0A232EYS1"/>
<dbReference type="EMBL" id="NNAY01001609">
    <property type="protein sequence ID" value="OXU23437.1"/>
    <property type="molecule type" value="Genomic_DNA"/>
</dbReference>
<sequence length="201" mass="23669">LYYHQAMKVLRSDNDKQKNVTRRVLRKRKRLFYHECVVCKTRSRLQRSNRNNQPSSDPSLARKRSETLMKIQRRSRPNSASSLDSVMFLGQHRKIPQLIVLEDSSDDEKQVDRVLPRRRKFRKLRSAKPSSFESDARKEGRSKASQTNYVYERTFCIQLEEMRVATTMTNDVFNCASLCEYPNEKLADLESKTLGINVDYK</sequence>
<evidence type="ECO:0000313" key="3">
    <source>
        <dbReference type="Proteomes" id="UP000215335"/>
    </source>
</evidence>
<feature type="region of interest" description="Disordered" evidence="1">
    <location>
        <begin position="125"/>
        <end position="144"/>
    </location>
</feature>